<evidence type="ECO:0000313" key="1">
    <source>
        <dbReference type="EMBL" id="AUW41548.1"/>
    </source>
</evidence>
<evidence type="ECO:0000313" key="2">
    <source>
        <dbReference type="Proteomes" id="UP000238523"/>
    </source>
</evidence>
<dbReference type="Proteomes" id="UP000238523">
    <property type="component" value="Chromosome"/>
</dbReference>
<sequence length="69" mass="7333">MKNSPGHDRLAGALIGRGAALELTLVSLCVYFSVAVEAAEPGAYFPVQGESGAIRFPSGRRHAGEWWFG</sequence>
<proteinExistence type="predicted"/>
<protein>
    <submittedName>
        <fullName evidence="1">Uncharacterized protein</fullName>
    </submittedName>
</protein>
<name>A0A2K9YZX4_RHILE</name>
<organism evidence="1 2">
    <name type="scientific">Rhizobium leguminosarum</name>
    <dbReference type="NCBI Taxonomy" id="384"/>
    <lineage>
        <taxon>Bacteria</taxon>
        <taxon>Pseudomonadati</taxon>
        <taxon>Pseudomonadota</taxon>
        <taxon>Alphaproteobacteria</taxon>
        <taxon>Hyphomicrobiales</taxon>
        <taxon>Rhizobiaceae</taxon>
        <taxon>Rhizobium/Agrobacterium group</taxon>
        <taxon>Rhizobium</taxon>
    </lineage>
</organism>
<reference evidence="1 2" key="1">
    <citation type="submission" date="2017-11" db="EMBL/GenBank/DDBJ databases">
        <title>Complete genome of Rhizobium leguminosarum Norway, an ineffective micro-symbiont.</title>
        <authorList>
            <person name="Hoffrichter A."/>
            <person name="Liang J."/>
            <person name="Brachmann A."/>
            <person name="Marin M."/>
        </authorList>
    </citation>
    <scope>NUCLEOTIDE SEQUENCE [LARGE SCALE GENOMIC DNA]</scope>
    <source>
        <strain evidence="1 2">Norway</strain>
    </source>
</reference>
<dbReference type="EMBL" id="CP025012">
    <property type="protein sequence ID" value="AUW41548.1"/>
    <property type="molecule type" value="Genomic_DNA"/>
</dbReference>
<dbReference type="AlphaFoldDB" id="A0A2K9YZX4"/>
<accession>A0A2K9YZX4</accession>
<gene>
    <name evidence="1" type="ORF">CUJ84_Chr001150</name>
</gene>